<comment type="caution">
    <text evidence="1">The sequence shown here is derived from an EMBL/GenBank/DDBJ whole genome shotgun (WGS) entry which is preliminary data.</text>
</comment>
<evidence type="ECO:0000313" key="1">
    <source>
        <dbReference type="EMBL" id="RMX84764.1"/>
    </source>
</evidence>
<feature type="non-terminal residue" evidence="1">
    <location>
        <position position="1"/>
    </location>
</feature>
<dbReference type="Proteomes" id="UP000281245">
    <property type="component" value="Unassembled WGS sequence"/>
</dbReference>
<name>A0A3M6X1K1_HORWE</name>
<sequence length="381" mass="43342">HLCLSLHLAPTVDFNGPLPYFCRLVECVVELARMAERTQLTVPIDSEESTPSKSRRANTSTLPPLVRHPWTFPSVLSGKMKKEWRRLSTRNHRHAFTRFFKLPRELRDIVYEYYFSGDVGLATSSQPRSIYAAAILLANKQLLEEARPLMFEFAAFNVSLNAKFSAYPGRDLVYYLDHHMKPAELFTGSKDVFQHFKHLRFHLDSPRSNPRRLRGPHWQRAITSLVTTELAIPHQNRQYTTIAINLGNLSPTNQLTKSLKQYAVKALTTTSRYGKFSSAPTKRFKDNRAHLSDAELMERGVGRQWEARTKEESREVFARFVMLHYLGQLAFVYGAGMTLESATGKVVKDVTKAETVLDLLKGAVGVDDKGEVWLCVGAGRK</sequence>
<dbReference type="VEuPathDB" id="FungiDB:BTJ68_06136"/>
<evidence type="ECO:0000313" key="2">
    <source>
        <dbReference type="Proteomes" id="UP000281245"/>
    </source>
</evidence>
<dbReference type="EMBL" id="QWIJ01000262">
    <property type="protein sequence ID" value="RMX84764.1"/>
    <property type="molecule type" value="Genomic_DNA"/>
</dbReference>
<accession>A0A3M6X1K1</accession>
<gene>
    <name evidence="1" type="ORF">D0869_04331</name>
</gene>
<dbReference type="AlphaFoldDB" id="A0A3M6X1K1"/>
<reference evidence="1 2" key="1">
    <citation type="journal article" date="2018" name="BMC Genomics">
        <title>Genomic evidence for intraspecific hybridization in a clonal and extremely halotolerant yeast.</title>
        <authorList>
            <person name="Gostincar C."/>
            <person name="Stajich J.E."/>
            <person name="Zupancic J."/>
            <person name="Zalar P."/>
            <person name="Gunde-Cimerman N."/>
        </authorList>
    </citation>
    <scope>NUCLEOTIDE SEQUENCE [LARGE SCALE GENOMIC DNA]</scope>
    <source>
        <strain evidence="1 2">EXF-6656</strain>
    </source>
</reference>
<protein>
    <submittedName>
        <fullName evidence="1">Uncharacterized protein</fullName>
    </submittedName>
</protein>
<proteinExistence type="predicted"/>
<dbReference type="OrthoDB" id="3817571at2759"/>
<organism evidence="1 2">
    <name type="scientific">Hortaea werneckii</name>
    <name type="common">Black yeast</name>
    <name type="synonym">Cladosporium werneckii</name>
    <dbReference type="NCBI Taxonomy" id="91943"/>
    <lineage>
        <taxon>Eukaryota</taxon>
        <taxon>Fungi</taxon>
        <taxon>Dikarya</taxon>
        <taxon>Ascomycota</taxon>
        <taxon>Pezizomycotina</taxon>
        <taxon>Dothideomycetes</taxon>
        <taxon>Dothideomycetidae</taxon>
        <taxon>Mycosphaerellales</taxon>
        <taxon>Teratosphaeriaceae</taxon>
        <taxon>Hortaea</taxon>
    </lineage>
</organism>